<name>A0A397IH18_9GLOM</name>
<dbReference type="Proteomes" id="UP000266861">
    <property type="component" value="Unassembled WGS sequence"/>
</dbReference>
<reference evidence="1 2" key="1">
    <citation type="submission" date="2018-08" db="EMBL/GenBank/DDBJ databases">
        <title>Genome and evolution of the arbuscular mycorrhizal fungus Diversispora epigaea (formerly Glomus versiforme) and its bacterial endosymbionts.</title>
        <authorList>
            <person name="Sun X."/>
            <person name="Fei Z."/>
            <person name="Harrison M."/>
        </authorList>
    </citation>
    <scope>NUCLEOTIDE SEQUENCE [LARGE SCALE GENOMIC DNA]</scope>
    <source>
        <strain evidence="1 2">IT104</strain>
    </source>
</reference>
<keyword evidence="2" id="KW-1185">Reference proteome</keyword>
<protein>
    <recommendedName>
        <fullName evidence="3">TLDc domain-containing protein</fullName>
    </recommendedName>
</protein>
<dbReference type="OrthoDB" id="2354022at2759"/>
<evidence type="ECO:0008006" key="3">
    <source>
        <dbReference type="Google" id="ProtNLM"/>
    </source>
</evidence>
<dbReference type="AlphaFoldDB" id="A0A397IH18"/>
<proteinExistence type="predicted"/>
<dbReference type="EMBL" id="PQFF01000202">
    <property type="protein sequence ID" value="RHZ75115.1"/>
    <property type="molecule type" value="Genomic_DNA"/>
</dbReference>
<gene>
    <name evidence="1" type="ORF">Glove_217g47</name>
</gene>
<evidence type="ECO:0000313" key="1">
    <source>
        <dbReference type="EMBL" id="RHZ75115.1"/>
    </source>
</evidence>
<accession>A0A397IH18</accession>
<evidence type="ECO:0000313" key="2">
    <source>
        <dbReference type="Proteomes" id="UP000266861"/>
    </source>
</evidence>
<comment type="caution">
    <text evidence="1">The sequence shown here is derived from an EMBL/GenBank/DDBJ whole genome shotgun (WGS) entry which is preliminary data.</text>
</comment>
<organism evidence="1 2">
    <name type="scientific">Diversispora epigaea</name>
    <dbReference type="NCBI Taxonomy" id="1348612"/>
    <lineage>
        <taxon>Eukaryota</taxon>
        <taxon>Fungi</taxon>
        <taxon>Fungi incertae sedis</taxon>
        <taxon>Mucoromycota</taxon>
        <taxon>Glomeromycotina</taxon>
        <taxon>Glomeromycetes</taxon>
        <taxon>Diversisporales</taxon>
        <taxon>Diversisporaceae</taxon>
        <taxon>Diversispora</taxon>
    </lineage>
</organism>
<sequence>MVLLKEHFGNDNTIVITKVEGTDEIIGGSNLLAWDKTKTGWVKTNKSFIFSFKDDNLQNPILCRVKNENYALLYPSDKDCEFMIKLDVSDFTQDKINHCCNNSENNLYEKSI</sequence>